<dbReference type="Gene3D" id="1.20.140.50">
    <property type="entry name" value="alix/aip1 like domains"/>
    <property type="match status" value="1"/>
</dbReference>
<dbReference type="InterPro" id="IPR000182">
    <property type="entry name" value="GNAT_dom"/>
</dbReference>
<evidence type="ECO:0008006" key="7">
    <source>
        <dbReference type="Google" id="ProtNLM"/>
    </source>
</evidence>
<dbReference type="Proteomes" id="UP000030764">
    <property type="component" value="Unassembled WGS sequence"/>
</dbReference>
<dbReference type="PROSITE" id="PS51186">
    <property type="entry name" value="GNAT"/>
    <property type="match status" value="1"/>
</dbReference>
<evidence type="ECO:0000259" key="3">
    <source>
        <dbReference type="PROSITE" id="PS51180"/>
    </source>
</evidence>
<dbReference type="InterPro" id="IPR004328">
    <property type="entry name" value="BRO1_dom"/>
</dbReference>
<feature type="domain" description="BRO1" evidence="3">
    <location>
        <begin position="271"/>
        <end position="654"/>
    </location>
</feature>
<dbReference type="SMART" id="SM01041">
    <property type="entry name" value="BRO1"/>
    <property type="match status" value="1"/>
</dbReference>
<sequence length="1142" mass="128519">MSLLWKRCLLFHKEHKLLSETRTMELHPLHKVPEYLEACVDLLNKQWPRSREARLNSLAKSNDDFPQSLVLIHSAARQLVGHARLCPMPQYPTYCLIESVIIEPTMRNCGRGRFLMDACEQFAAQRGYCYMYLSTRECQGFYSRCGYKCCKPLLTVGSSGMLFNDERVKFLLSKSAQQQQQQQKCVAKVRTIRGAPCNSPGPIPFTMQCKISVIPCFPVSMVKRISEDVASSATFGKQERNGRLTVILAFACLKKTGDRLQNFEKNKMVARLLGAPLKKSYEVDLGGPLRSYIASSYSTEDCPTDSAAVNEFCRLRNKACCVQHDKQEGSLEILYRYYDQLVALEGKLPLTPSQIPVPFKWKEAFERSLFGKASLTICSGSYEKACVLFNIASLQSQVAAAQRFDADDELKLATKLFQQSASIYAYLKDNIMAMVQQEPTADLMPETLQTLSMFMLAQAQEAFFLKASKDPLLLQELLLSVLPCTTKRIKCFPEKEWIPLSGGKCFAFQALAQYYQSLMAKESKDVGEELARLQYADELMVMAQEKLTGQNAQLFHNESDIIHKAYLAAKKDNDFIYHEKIPNIKSVPPISKTVLAKTSPLPSQMSSKFHDLFEKLVPINVQQAVACFEVRRAELVNKEVGRLREHTNMLNGLLASLNLPTALEDVSKAEPLPESIREKSIKVKSLGGVAGLKKSVDELPLLYQRNKEILDETKRLLNEERASDEQLRSQFKEKWTRMPSEKLTEPLWQEITKFQNVLDAAKNADSIVQQGLSQHFEGIEKLSKTETDLRASIPGLARSASMRQSAVVLKLQEMMNQVTELKRDREEIEKEFENAKLEMTPIFLRAFAESSIVVEEAVSKKHLDETFSPIQTLVTESIQAQEKLTDAILNANEQFVREKGADSSIDRDNMLRMLANAHDAFLELHANVKEGTKFYNDMTPLIVRLQQKISDFCFARKTEKDDLMRDVQQSIINQPSGNVPANPSFESTDGSKSRRPPRPPPPAVPSEEQQATLRQMPGLTASAPYMMGTSPGAQQLTLQRFMPYPFAPTTFSPGHYYATYPGGGQQPPYPTTINYPMPANVSTCGLSGAEGVPVPPLRLNKIIKASNNCKEGENDTFPFMQYTGNKPDKFGIKFWLAVNADA</sequence>
<dbReference type="Gene3D" id="1.20.120.560">
    <property type="entry name" value="alix/aip1 in complex with the ypdl late domain"/>
    <property type="match status" value="1"/>
</dbReference>
<organism evidence="5 6">
    <name type="scientific">Trichuris suis</name>
    <name type="common">pig whipworm</name>
    <dbReference type="NCBI Taxonomy" id="68888"/>
    <lineage>
        <taxon>Eukaryota</taxon>
        <taxon>Metazoa</taxon>
        <taxon>Ecdysozoa</taxon>
        <taxon>Nematoda</taxon>
        <taxon>Enoplea</taxon>
        <taxon>Dorylaimia</taxon>
        <taxon>Trichinellida</taxon>
        <taxon>Trichuridae</taxon>
        <taxon>Trichuris</taxon>
    </lineage>
</organism>
<feature type="compositionally biased region" description="Polar residues" evidence="2">
    <location>
        <begin position="972"/>
        <end position="990"/>
    </location>
</feature>
<feature type="region of interest" description="Disordered" evidence="2">
    <location>
        <begin position="972"/>
        <end position="1012"/>
    </location>
</feature>
<dbReference type="PANTHER" id="PTHR23030:SF39">
    <property type="entry name" value="PROGRAMMED CELL DEATH 6-INTERACTING PROTEIN"/>
    <property type="match status" value="1"/>
</dbReference>
<evidence type="ECO:0000313" key="5">
    <source>
        <dbReference type="EMBL" id="KFD53474.1"/>
    </source>
</evidence>
<keyword evidence="1" id="KW-0175">Coiled coil</keyword>
<dbReference type="SUPFAM" id="SSF55729">
    <property type="entry name" value="Acyl-CoA N-acyltransferases (Nat)"/>
    <property type="match status" value="1"/>
</dbReference>
<gene>
    <name evidence="5" type="ORF">M513_05580</name>
</gene>
<dbReference type="Gene3D" id="1.25.40.280">
    <property type="entry name" value="alix/aip1 like domains"/>
    <property type="match status" value="1"/>
</dbReference>
<evidence type="ECO:0000259" key="4">
    <source>
        <dbReference type="PROSITE" id="PS51186"/>
    </source>
</evidence>
<dbReference type="Gene3D" id="3.40.630.30">
    <property type="match status" value="1"/>
</dbReference>
<evidence type="ECO:0000256" key="1">
    <source>
        <dbReference type="SAM" id="Coils"/>
    </source>
</evidence>
<feature type="domain" description="N-acetyltransferase" evidence="4">
    <location>
        <begin position="24"/>
        <end position="177"/>
    </location>
</feature>
<protein>
    <recommendedName>
        <fullName evidence="7">BRO1 domain-containing protein</fullName>
    </recommendedName>
</protein>
<dbReference type="Pfam" id="PF00583">
    <property type="entry name" value="Acetyltransf_1"/>
    <property type="match status" value="1"/>
</dbReference>
<dbReference type="InterPro" id="IPR016181">
    <property type="entry name" value="Acyl_CoA_acyltransferase"/>
</dbReference>
<dbReference type="GO" id="GO:0016747">
    <property type="term" value="F:acyltransferase activity, transferring groups other than amino-acyl groups"/>
    <property type="evidence" value="ECO:0007669"/>
    <property type="project" value="InterPro"/>
</dbReference>
<dbReference type="GO" id="GO:0005768">
    <property type="term" value="C:endosome"/>
    <property type="evidence" value="ECO:0007669"/>
    <property type="project" value="TreeGrafter"/>
</dbReference>
<dbReference type="AlphaFoldDB" id="A0A085M8C8"/>
<reference evidence="5 6" key="1">
    <citation type="journal article" date="2014" name="Nat. Genet.">
        <title>Genome and transcriptome of the porcine whipworm Trichuris suis.</title>
        <authorList>
            <person name="Jex A.R."/>
            <person name="Nejsum P."/>
            <person name="Schwarz E.M."/>
            <person name="Hu L."/>
            <person name="Young N.D."/>
            <person name="Hall R.S."/>
            <person name="Korhonen P.K."/>
            <person name="Liao S."/>
            <person name="Thamsborg S."/>
            <person name="Xia J."/>
            <person name="Xu P."/>
            <person name="Wang S."/>
            <person name="Scheerlinck J.P."/>
            <person name="Hofmann A."/>
            <person name="Sternberg P.W."/>
            <person name="Wang J."/>
            <person name="Gasser R.B."/>
        </authorList>
    </citation>
    <scope>NUCLEOTIDE SEQUENCE [LARGE SCALE GENOMIC DNA]</scope>
    <source>
        <strain evidence="5">DCEP-RM93M</strain>
    </source>
</reference>
<dbReference type="EMBL" id="KL363216">
    <property type="protein sequence ID" value="KFD53474.1"/>
    <property type="molecule type" value="Genomic_DNA"/>
</dbReference>
<evidence type="ECO:0000313" key="6">
    <source>
        <dbReference type="Proteomes" id="UP000030764"/>
    </source>
</evidence>
<proteinExistence type="predicted"/>
<dbReference type="GO" id="GO:0000281">
    <property type="term" value="P:mitotic cytokinesis"/>
    <property type="evidence" value="ECO:0007669"/>
    <property type="project" value="TreeGrafter"/>
</dbReference>
<accession>A0A085M8C8</accession>
<feature type="non-terminal residue" evidence="5">
    <location>
        <position position="1142"/>
    </location>
</feature>
<dbReference type="InterPro" id="IPR025304">
    <property type="entry name" value="ALIX_V_dom"/>
</dbReference>
<dbReference type="InterPro" id="IPR038499">
    <property type="entry name" value="BRO1_sf"/>
</dbReference>
<dbReference type="Pfam" id="PF13949">
    <property type="entry name" value="ALIX_LYPXL_bnd"/>
    <property type="match status" value="1"/>
</dbReference>
<feature type="coiled-coil region" evidence="1">
    <location>
        <begin position="811"/>
        <end position="838"/>
    </location>
</feature>
<evidence type="ECO:0000256" key="2">
    <source>
        <dbReference type="SAM" id="MobiDB-lite"/>
    </source>
</evidence>
<dbReference type="PANTHER" id="PTHR23030">
    <property type="entry name" value="PCD6 INTERACTING PROTEIN-RELATED"/>
    <property type="match status" value="1"/>
</dbReference>
<dbReference type="PROSITE" id="PS51180">
    <property type="entry name" value="BRO1"/>
    <property type="match status" value="1"/>
</dbReference>
<dbReference type="CDD" id="cd04301">
    <property type="entry name" value="NAT_SF"/>
    <property type="match status" value="1"/>
</dbReference>
<keyword evidence="6" id="KW-1185">Reference proteome</keyword>
<name>A0A085M8C8_9BILA</name>
<dbReference type="Pfam" id="PF03097">
    <property type="entry name" value="BRO1"/>
    <property type="match status" value="1"/>
</dbReference>